<name>A0ABV4A0C3_9BURK</name>
<organism evidence="5 6">
    <name type="scientific">Comamonas guangdongensis</name>
    <dbReference type="NCBI Taxonomy" id="510515"/>
    <lineage>
        <taxon>Bacteria</taxon>
        <taxon>Pseudomonadati</taxon>
        <taxon>Pseudomonadota</taxon>
        <taxon>Betaproteobacteria</taxon>
        <taxon>Burkholderiales</taxon>
        <taxon>Comamonadaceae</taxon>
        <taxon>Comamonas</taxon>
    </lineage>
</organism>
<sequence>MNQLSVRNISLKKYAQVAGDLGIDQSRMFRQFGLEPSWMQAAEIRVPETNFAHLLQSTSEAADNAAVGLLMGALWKLSDFGYLSLALQHQPSLGRALATLAEYSHLLSSTICVNVVRQNNIAIIQLHLTTGREQPGRHPVELGMAVLQALCRHQLGSHWRPISTHFTHDAPSSTAQHRRIFGSDLVFDSDFDGLVLSCADLDRLNPGYDASMEQYARHFLDTMAPAQARADLEQQVKLAIQALLPHGRYSIAQVASAMGFSTRSLQRNLESSGTSFQLALNAVRNQTAVRALRNPRLSINEVAMQTGFAENSSFTRWFNAEFKQSPSSWRTANLAGAIVN</sequence>
<dbReference type="InterPro" id="IPR018060">
    <property type="entry name" value="HTH_AraC"/>
</dbReference>
<dbReference type="SUPFAM" id="SSF46689">
    <property type="entry name" value="Homeodomain-like"/>
    <property type="match status" value="1"/>
</dbReference>
<accession>A0ABV4A0C3</accession>
<evidence type="ECO:0000313" key="5">
    <source>
        <dbReference type="EMBL" id="MEX8195237.1"/>
    </source>
</evidence>
<dbReference type="InterPro" id="IPR032687">
    <property type="entry name" value="AraC-type_N"/>
</dbReference>
<evidence type="ECO:0000256" key="2">
    <source>
        <dbReference type="ARBA" id="ARBA00023125"/>
    </source>
</evidence>
<feature type="domain" description="HTH araC/xylS-type" evidence="4">
    <location>
        <begin position="234"/>
        <end position="332"/>
    </location>
</feature>
<evidence type="ECO:0000256" key="3">
    <source>
        <dbReference type="ARBA" id="ARBA00023163"/>
    </source>
</evidence>
<dbReference type="RefSeq" id="WP_369340412.1">
    <property type="nucleotide sequence ID" value="NZ_JBFYGN010000037.1"/>
</dbReference>
<dbReference type="SMART" id="SM00342">
    <property type="entry name" value="HTH_ARAC"/>
    <property type="match status" value="1"/>
</dbReference>
<dbReference type="Proteomes" id="UP001561046">
    <property type="component" value="Unassembled WGS sequence"/>
</dbReference>
<dbReference type="PANTHER" id="PTHR47894">
    <property type="entry name" value="HTH-TYPE TRANSCRIPTIONAL REGULATOR GADX"/>
    <property type="match status" value="1"/>
</dbReference>
<keyword evidence="6" id="KW-1185">Reference proteome</keyword>
<keyword evidence="1" id="KW-0805">Transcription regulation</keyword>
<keyword evidence="2" id="KW-0238">DNA-binding</keyword>
<dbReference type="PANTHER" id="PTHR47894:SF4">
    <property type="entry name" value="HTH-TYPE TRANSCRIPTIONAL REGULATOR GADX"/>
    <property type="match status" value="1"/>
</dbReference>
<evidence type="ECO:0000256" key="1">
    <source>
        <dbReference type="ARBA" id="ARBA00023015"/>
    </source>
</evidence>
<dbReference type="Pfam" id="PF12625">
    <property type="entry name" value="Arabinose_bd"/>
    <property type="match status" value="1"/>
</dbReference>
<dbReference type="Gene3D" id="1.10.10.60">
    <property type="entry name" value="Homeodomain-like"/>
    <property type="match status" value="1"/>
</dbReference>
<gene>
    <name evidence="5" type="ORF">AB6724_20585</name>
</gene>
<dbReference type="PROSITE" id="PS01124">
    <property type="entry name" value="HTH_ARAC_FAMILY_2"/>
    <property type="match status" value="1"/>
</dbReference>
<comment type="caution">
    <text evidence="5">The sequence shown here is derived from an EMBL/GenBank/DDBJ whole genome shotgun (WGS) entry which is preliminary data.</text>
</comment>
<protein>
    <submittedName>
        <fullName evidence="5">AraC family transcriptional regulator</fullName>
    </submittedName>
</protein>
<dbReference type="Pfam" id="PF12833">
    <property type="entry name" value="HTH_18"/>
    <property type="match status" value="1"/>
</dbReference>
<keyword evidence="3" id="KW-0804">Transcription</keyword>
<evidence type="ECO:0000259" key="4">
    <source>
        <dbReference type="PROSITE" id="PS01124"/>
    </source>
</evidence>
<proteinExistence type="predicted"/>
<dbReference type="InterPro" id="IPR009057">
    <property type="entry name" value="Homeodomain-like_sf"/>
</dbReference>
<reference evidence="5 6" key="1">
    <citation type="journal article" date="2013" name="Int. J. Syst. Evol. Microbiol.">
        <title>Comamonas guangdongensis sp. nov., isolated from subterranean forest sediment, and emended description of the genus Comamonas.</title>
        <authorList>
            <person name="Zhang J."/>
            <person name="Wang Y."/>
            <person name="Zhou S."/>
            <person name="Wu C."/>
            <person name="He J."/>
            <person name="Li F."/>
        </authorList>
    </citation>
    <scope>NUCLEOTIDE SEQUENCE [LARGE SCALE GENOMIC DNA]</scope>
    <source>
        <strain evidence="5 6">CCTCC AB2011133</strain>
    </source>
</reference>
<evidence type="ECO:0000313" key="6">
    <source>
        <dbReference type="Proteomes" id="UP001561046"/>
    </source>
</evidence>
<dbReference type="EMBL" id="JBFYGN010000037">
    <property type="protein sequence ID" value="MEX8195237.1"/>
    <property type="molecule type" value="Genomic_DNA"/>
</dbReference>